<dbReference type="Pfam" id="PF02687">
    <property type="entry name" value="FtsX"/>
    <property type="match status" value="1"/>
</dbReference>
<dbReference type="PANTHER" id="PTHR30572">
    <property type="entry name" value="MEMBRANE COMPONENT OF TRANSPORTER-RELATED"/>
    <property type="match status" value="1"/>
</dbReference>
<protein>
    <recommendedName>
        <fullName evidence="8">ABC3 transporter permease C-terminal domain-containing protein</fullName>
    </recommendedName>
</protein>
<feature type="transmembrane region" description="Helical" evidence="7">
    <location>
        <begin position="53"/>
        <end position="78"/>
    </location>
</feature>
<evidence type="ECO:0000256" key="6">
    <source>
        <dbReference type="ARBA" id="ARBA00038076"/>
    </source>
</evidence>
<organism evidence="9 10">
    <name type="scientific">Allocoprobacillus halotolerans</name>
    <dbReference type="NCBI Taxonomy" id="2944914"/>
    <lineage>
        <taxon>Bacteria</taxon>
        <taxon>Bacillati</taxon>
        <taxon>Bacillota</taxon>
        <taxon>Erysipelotrichia</taxon>
        <taxon>Erysipelotrichales</taxon>
        <taxon>Erysipelotrichaceae</taxon>
        <taxon>Allocoprobacillus</taxon>
    </lineage>
</organism>
<sequence>MIGILMLVIVITSIMIIYQAFHLSTTDRIQYLGMLSSVGATPKQKKRSVYFEGLILSIIAIPLGIMISYIGLTITFQFVNEIDIIKQTGIIIYPQISIVYLMIVMILSFITVMIALYIPARKISKISVMDALRKSDEIKVKKSKLKVNILMRKYGSISGQMALKNYKRQGKRSKVIVLSLVISMCLFITVFSFSQMFVGKIKEESHLRNYDVIAYASLNDIQDLNKTLKTKGVDDYYIVAYNYVSVDMNTDYLQYENPDSNIGLYALDDLHFRQLCQDNDIQPSDNQALIYDRSITIVTDDAQEIKYDKPYLKMDKDFIKKIEYEIYDGNNNTYKSLELFDSIELIHTKDKYYLTNQHTISVIVSLDYIQRNQIENGGIDYYIQTDQHSEICETLESMGINTLDVTANTQMTIQITQIAQFFVYGFVTIIVLLTLLNILNMMSASIEKRKKSLQ</sequence>
<evidence type="ECO:0000256" key="1">
    <source>
        <dbReference type="ARBA" id="ARBA00004651"/>
    </source>
</evidence>
<feature type="domain" description="ABC3 transporter permease C-terminal" evidence="8">
    <location>
        <begin position="4"/>
        <end position="127"/>
    </location>
</feature>
<evidence type="ECO:0000256" key="3">
    <source>
        <dbReference type="ARBA" id="ARBA00022692"/>
    </source>
</evidence>
<keyword evidence="2" id="KW-1003">Cell membrane</keyword>
<evidence type="ECO:0000313" key="9">
    <source>
        <dbReference type="EMBL" id="UTY40418.1"/>
    </source>
</evidence>
<evidence type="ECO:0000259" key="8">
    <source>
        <dbReference type="Pfam" id="PF02687"/>
    </source>
</evidence>
<keyword evidence="3 7" id="KW-0812">Transmembrane</keyword>
<evidence type="ECO:0000256" key="4">
    <source>
        <dbReference type="ARBA" id="ARBA00022989"/>
    </source>
</evidence>
<feature type="transmembrane region" description="Helical" evidence="7">
    <location>
        <begin position="421"/>
        <end position="442"/>
    </location>
</feature>
<evidence type="ECO:0000256" key="2">
    <source>
        <dbReference type="ARBA" id="ARBA00022475"/>
    </source>
</evidence>
<keyword evidence="5 7" id="KW-0472">Membrane</keyword>
<dbReference type="Proteomes" id="UP001060112">
    <property type="component" value="Chromosome"/>
</dbReference>
<dbReference type="InterPro" id="IPR003838">
    <property type="entry name" value="ABC3_permease_C"/>
</dbReference>
<feature type="transmembrane region" description="Helical" evidence="7">
    <location>
        <begin position="175"/>
        <end position="198"/>
    </location>
</feature>
<feature type="transmembrane region" description="Helical" evidence="7">
    <location>
        <begin position="98"/>
        <end position="118"/>
    </location>
</feature>
<evidence type="ECO:0000256" key="7">
    <source>
        <dbReference type="SAM" id="Phobius"/>
    </source>
</evidence>
<dbReference type="EMBL" id="CP101620">
    <property type="protein sequence ID" value="UTY40418.1"/>
    <property type="molecule type" value="Genomic_DNA"/>
</dbReference>
<gene>
    <name evidence="9" type="ORF">NMU03_06455</name>
</gene>
<dbReference type="PANTHER" id="PTHR30572:SF4">
    <property type="entry name" value="ABC TRANSPORTER PERMEASE YTRF"/>
    <property type="match status" value="1"/>
</dbReference>
<reference evidence="9" key="1">
    <citation type="submission" date="2022-07" db="EMBL/GenBank/DDBJ databases">
        <title>Faecal culturing of patients with breast cancer.</title>
        <authorList>
            <person name="Teng N.M.Y."/>
            <person name="Kiu R."/>
            <person name="Evans R."/>
            <person name="Baker D.J."/>
            <person name="Zenner C."/>
            <person name="Robinson S.D."/>
            <person name="Hall L.J."/>
        </authorList>
    </citation>
    <scope>NUCLEOTIDE SEQUENCE</scope>
    <source>
        <strain evidence="9">LH1062</strain>
    </source>
</reference>
<evidence type="ECO:0000313" key="10">
    <source>
        <dbReference type="Proteomes" id="UP001060112"/>
    </source>
</evidence>
<comment type="similarity">
    <text evidence="6">Belongs to the ABC-4 integral membrane protein family.</text>
</comment>
<dbReference type="InterPro" id="IPR050250">
    <property type="entry name" value="Macrolide_Exporter_MacB"/>
</dbReference>
<comment type="subcellular location">
    <subcellularLocation>
        <location evidence="1">Cell membrane</location>
        <topology evidence="1">Multi-pass membrane protein</topology>
    </subcellularLocation>
</comment>
<keyword evidence="4 7" id="KW-1133">Transmembrane helix</keyword>
<dbReference type="RefSeq" id="WP_290141843.1">
    <property type="nucleotide sequence ID" value="NZ_CP101620.1"/>
</dbReference>
<feature type="transmembrane region" description="Helical" evidence="7">
    <location>
        <begin position="6"/>
        <end position="24"/>
    </location>
</feature>
<evidence type="ECO:0000256" key="5">
    <source>
        <dbReference type="ARBA" id="ARBA00023136"/>
    </source>
</evidence>
<proteinExistence type="inferred from homology"/>
<keyword evidence="10" id="KW-1185">Reference proteome</keyword>
<name>A0ABY5I4Y7_9FIRM</name>
<accession>A0ABY5I4Y7</accession>